<evidence type="ECO:0000313" key="1">
    <source>
        <dbReference type="EMBL" id="SIS42634.1"/>
    </source>
</evidence>
<dbReference type="AlphaFoldDB" id="A0A1N7J018"/>
<reference evidence="2" key="1">
    <citation type="submission" date="2017-01" db="EMBL/GenBank/DDBJ databases">
        <authorList>
            <person name="Varghese N."/>
            <person name="Submissions S."/>
        </authorList>
    </citation>
    <scope>NUCLEOTIDE SEQUENCE [LARGE SCALE GENOMIC DNA]</scope>
    <source>
        <strain evidence="2">DSM 22306</strain>
    </source>
</reference>
<protein>
    <submittedName>
        <fullName evidence="1">Uncharacterized protein</fullName>
    </submittedName>
</protein>
<keyword evidence="2" id="KW-1185">Reference proteome</keyword>
<sequence length="34" mass="3439">MIGVYFSVVSVVGNASDTVTGVPADAIDLVTVNQ</sequence>
<evidence type="ECO:0000313" key="2">
    <source>
        <dbReference type="Proteomes" id="UP000185999"/>
    </source>
</evidence>
<organism evidence="1 2">
    <name type="scientific">Neptunomonas antarctica</name>
    <dbReference type="NCBI Taxonomy" id="619304"/>
    <lineage>
        <taxon>Bacteria</taxon>
        <taxon>Pseudomonadati</taxon>
        <taxon>Pseudomonadota</taxon>
        <taxon>Gammaproteobacteria</taxon>
        <taxon>Oceanospirillales</taxon>
        <taxon>Oceanospirillaceae</taxon>
        <taxon>Neptunomonas</taxon>
    </lineage>
</organism>
<accession>A0A1N7J018</accession>
<name>A0A1N7J018_9GAMM</name>
<proteinExistence type="predicted"/>
<dbReference type="EMBL" id="FTOE01000001">
    <property type="protein sequence ID" value="SIS42634.1"/>
    <property type="molecule type" value="Genomic_DNA"/>
</dbReference>
<gene>
    <name evidence="1" type="ORF">SAMN05421760_101400</name>
</gene>
<dbReference type="Proteomes" id="UP000185999">
    <property type="component" value="Unassembled WGS sequence"/>
</dbReference>